<dbReference type="SUPFAM" id="SSF55486">
    <property type="entry name" value="Metalloproteases ('zincins'), catalytic domain"/>
    <property type="match status" value="1"/>
</dbReference>
<name>A0ABZ1BS40_9FIRM</name>
<dbReference type="Proteomes" id="UP001333102">
    <property type="component" value="Chromosome"/>
</dbReference>
<proteinExistence type="predicted"/>
<gene>
    <name evidence="1" type="ORF">VLY81_04535</name>
</gene>
<dbReference type="Gene3D" id="1.10.1370.30">
    <property type="match status" value="1"/>
</dbReference>
<evidence type="ECO:0000313" key="1">
    <source>
        <dbReference type="EMBL" id="WRP15435.1"/>
    </source>
</evidence>
<organism evidence="1 2">
    <name type="scientific">Geochorda subterranea</name>
    <dbReference type="NCBI Taxonomy" id="3109564"/>
    <lineage>
        <taxon>Bacteria</taxon>
        <taxon>Bacillati</taxon>
        <taxon>Bacillota</taxon>
        <taxon>Limnochordia</taxon>
        <taxon>Limnochordales</taxon>
        <taxon>Geochordaceae</taxon>
        <taxon>Geochorda</taxon>
    </lineage>
</organism>
<dbReference type="EMBL" id="CP141614">
    <property type="protein sequence ID" value="WRP15435.1"/>
    <property type="molecule type" value="Genomic_DNA"/>
</dbReference>
<evidence type="ECO:0000313" key="2">
    <source>
        <dbReference type="Proteomes" id="UP001333102"/>
    </source>
</evidence>
<protein>
    <submittedName>
        <fullName evidence="1">Uncharacterized protein</fullName>
    </submittedName>
</protein>
<keyword evidence="2" id="KW-1185">Reference proteome</keyword>
<dbReference type="RefSeq" id="WP_324669838.1">
    <property type="nucleotide sequence ID" value="NZ_CP141614.1"/>
</dbReference>
<reference evidence="2" key="1">
    <citation type="submission" date="2023-12" db="EMBL/GenBank/DDBJ databases">
        <title>Novel isolates from deep terrestrial aquifers shed light on the physiology and ecology of the class Limnochordia.</title>
        <authorList>
            <person name="Karnachuk O.V."/>
            <person name="Lukina A.P."/>
            <person name="Avakyan M.R."/>
            <person name="Kadnikov V."/>
            <person name="Begmatov S."/>
            <person name="Beletsky A.V."/>
            <person name="Mardanov A.V."/>
            <person name="Ravin N.V."/>
        </authorList>
    </citation>
    <scope>NUCLEOTIDE SEQUENCE [LARGE SCALE GENOMIC DNA]</scope>
    <source>
        <strain evidence="2">LN</strain>
    </source>
</reference>
<accession>A0ABZ1BS40</accession>
<sequence length="505" mass="57813">MTHEQAILDELASDVEAFLQATSEEHYLNGAGLKPELQLTPIYARHAHLFERESLEKVRRVQLQARDEPIRRRARHLLDFLTGGYLESAVKERMEALVTRESQATVPVEGEAIPYRTLPVRIANEPDRQRRQRLFAARQAFTAELNPEREAIWRITRQQVRALGYDSSLSMYRELKGIDYPSLGPRMQALLSRTQEAYERWFGPAIARQSGAPLGQARKHDVAWMLRATDFDGIFPADRLLDALHRTLRGLGIDPGGQPNVHLDTEVRPHKSPRAFCAPVRVPHDIRLVILPQGGRDDYHALLHEAGHTQHFAHTRPDLPVEFRYLGDNSVTESFAFLLEYLTTNPCWLEQVLGVSADQSRAYRTFAYLDRLYFLRRYAGKLLYEIELHAAQDLAGMPARYDAILSQATGVQYGTVDYLDDVDTGFYVAEYLRAWALEVMMRERLVQRWGLDWFARREAGELLRELWADGQREDGDELARRLGFSGVDFEPLIRELEAGPPQGSA</sequence>